<dbReference type="Proteomes" id="UP000255417">
    <property type="component" value="Unassembled WGS sequence"/>
</dbReference>
<evidence type="ECO:0000313" key="2">
    <source>
        <dbReference type="EMBL" id="SUB58160.1"/>
    </source>
</evidence>
<dbReference type="GO" id="GO:0008643">
    <property type="term" value="P:carbohydrate transport"/>
    <property type="evidence" value="ECO:0007669"/>
    <property type="project" value="InterPro"/>
</dbReference>
<accession>A0A379C773</accession>
<feature type="chain" id="PRO_5017012329" evidence="1">
    <location>
        <begin position="22"/>
        <end position="290"/>
    </location>
</feature>
<feature type="signal peptide" evidence="1">
    <location>
        <begin position="1"/>
        <end position="21"/>
    </location>
</feature>
<evidence type="ECO:0000313" key="3">
    <source>
        <dbReference type="Proteomes" id="UP000255417"/>
    </source>
</evidence>
<evidence type="ECO:0000256" key="1">
    <source>
        <dbReference type="SAM" id="SignalP"/>
    </source>
</evidence>
<organism evidence="2 3">
    <name type="scientific">Phocoenobacter uteri</name>
    <dbReference type="NCBI Taxonomy" id="146806"/>
    <lineage>
        <taxon>Bacteria</taxon>
        <taxon>Pseudomonadati</taxon>
        <taxon>Pseudomonadota</taxon>
        <taxon>Gammaproteobacteria</taxon>
        <taxon>Pasteurellales</taxon>
        <taxon>Pasteurellaceae</taxon>
        <taxon>Phocoenobacter</taxon>
    </lineage>
</organism>
<dbReference type="Pfam" id="PF07148">
    <property type="entry name" value="MalM"/>
    <property type="match status" value="1"/>
</dbReference>
<dbReference type="AlphaFoldDB" id="A0A379C773"/>
<dbReference type="EMBL" id="UGTA01000001">
    <property type="protein sequence ID" value="SUB58160.1"/>
    <property type="molecule type" value="Genomic_DNA"/>
</dbReference>
<name>A0A379C773_9PAST</name>
<dbReference type="InterPro" id="IPR010794">
    <property type="entry name" value="MalM"/>
</dbReference>
<proteinExistence type="predicted"/>
<keyword evidence="3" id="KW-1185">Reference proteome</keyword>
<dbReference type="OrthoDB" id="5944162at2"/>
<protein>
    <submittedName>
        <fullName evidence="2">Maltose regulon periplasmic protein</fullName>
    </submittedName>
</protein>
<sequence length="290" mass="31815">MKNKIAIFISTLFAVSTFATAQPQLDKTALSTLNWQNINFSQKQHADLTSTQIKSFITSIAGFESAVVGYKIPANQGTIKASISSLVVDNDHIFVPNVLVLDANFNPSVTYPASSFKLTEARGLDEPQLTAQLNLTPTANQDYLYLLVYTTKQDLEKTTTITHPAKLYAKAKGNQPPAINDIQVKHTNMGKIKIDVEGVQTSQFIGLNSPLFEAKQPQATVVGETKTVSKPTPKTIQKVENSTEQYFNNAVLSALKQNDISKAMNLVTEAEQLGLTQPRQLFLKKVSAKK</sequence>
<reference evidence="2 3" key="1">
    <citation type="submission" date="2018-06" db="EMBL/GenBank/DDBJ databases">
        <authorList>
            <consortium name="Pathogen Informatics"/>
            <person name="Doyle S."/>
        </authorList>
    </citation>
    <scope>NUCLEOTIDE SEQUENCE [LARGE SCALE GENOMIC DNA]</scope>
    <source>
        <strain evidence="2 3">NCTC12872</strain>
    </source>
</reference>
<dbReference type="RefSeq" id="WP_115314678.1">
    <property type="nucleotide sequence ID" value="NZ_LWIF01000001.1"/>
</dbReference>
<gene>
    <name evidence="2" type="ORF">NCTC12872_00110</name>
</gene>
<dbReference type="NCBIfam" id="NF007855">
    <property type="entry name" value="PRK10564.1"/>
    <property type="match status" value="1"/>
</dbReference>
<keyword evidence="1" id="KW-0732">Signal</keyword>
<dbReference type="GO" id="GO:0042597">
    <property type="term" value="C:periplasmic space"/>
    <property type="evidence" value="ECO:0007669"/>
    <property type="project" value="InterPro"/>
</dbReference>